<dbReference type="Proteomes" id="UP001152888">
    <property type="component" value="Unassembled WGS sequence"/>
</dbReference>
<keyword evidence="1" id="KW-0808">Transferase</keyword>
<dbReference type="Pfam" id="PF00406">
    <property type="entry name" value="ADK"/>
    <property type="match status" value="1"/>
</dbReference>
<keyword evidence="5" id="KW-1185">Reference proteome</keyword>
<dbReference type="Gene3D" id="3.40.50.300">
    <property type="entry name" value="P-loop containing nucleotide triphosphate hydrolases"/>
    <property type="match status" value="1"/>
</dbReference>
<dbReference type="CDD" id="cd01428">
    <property type="entry name" value="ADK"/>
    <property type="match status" value="1"/>
</dbReference>
<evidence type="ECO:0000256" key="1">
    <source>
        <dbReference type="ARBA" id="ARBA00022679"/>
    </source>
</evidence>
<comment type="caution">
    <text evidence="4">The sequence shown here is derived from an EMBL/GenBank/DDBJ whole genome shotgun (WGS) entry which is preliminary data.</text>
</comment>
<evidence type="ECO:0000313" key="5">
    <source>
        <dbReference type="Proteomes" id="UP001152888"/>
    </source>
</evidence>
<keyword evidence="3" id="KW-0418">Kinase</keyword>
<dbReference type="InterPro" id="IPR027417">
    <property type="entry name" value="P-loop_NTPase"/>
</dbReference>
<protein>
    <recommendedName>
        <fullName evidence="6">Adenylate kinase 8</fullName>
    </recommendedName>
</protein>
<dbReference type="GO" id="GO:0006139">
    <property type="term" value="P:nucleobase-containing compound metabolic process"/>
    <property type="evidence" value="ECO:0007669"/>
    <property type="project" value="InterPro"/>
</dbReference>
<dbReference type="PANTHER" id="PTHR23359">
    <property type="entry name" value="NUCLEOTIDE KINASE"/>
    <property type="match status" value="1"/>
</dbReference>
<proteinExistence type="predicted"/>
<evidence type="ECO:0008006" key="6">
    <source>
        <dbReference type="Google" id="ProtNLM"/>
    </source>
</evidence>
<dbReference type="EMBL" id="CAKOFQ010006708">
    <property type="protein sequence ID" value="CAH1963490.1"/>
    <property type="molecule type" value="Genomic_DNA"/>
</dbReference>
<dbReference type="AlphaFoldDB" id="A0A9P0K3F2"/>
<evidence type="ECO:0000313" key="4">
    <source>
        <dbReference type="EMBL" id="CAH1963490.1"/>
    </source>
</evidence>
<dbReference type="InterPro" id="IPR000850">
    <property type="entry name" value="Adenylat/UMP-CMP_kin"/>
</dbReference>
<keyword evidence="2" id="KW-0547">Nucleotide-binding</keyword>
<dbReference type="OrthoDB" id="522106at2759"/>
<sequence>MSDPTKRPLKFPPQHISYLQKHRILELFHEIARELVIQKPEDHVLFTKQILHNAARSRDVPRVILIPSRKVNVLDIARCMSNVSKQVVISRMNLESCLGSEITNASSEMIAKCLARLVRKENCYILGWIMVDCIRNEGDAKQLLQLGIIPTHTIHLISPFQPNLDDLLYCSVRPSWPEYRRNVVGIRNAFKTSLREVYLGDQMFPKIVKDCLELCKIRKAVKAISPRVIILGPRGSGRKTQAKLLADKLGLIYIDFEYLICQAWISATELGGKLRECKNKVCFHSELLSEVVNRRLLEEDALRKGWVLVGFPYTDLDFRYLDTLDTPPNRVIFLECDLTVCKERLRHRRVNVYSGSVTDIKENPKAIEEKTVKNHPKDDESVIDAELKYYCEQYGNLRKYCGATASFINGDQDERWVHECILGVILRAPPAAPPRKGLADLATSSSTSSACSCVSIPTAVVDAFVRTV</sequence>
<evidence type="ECO:0000256" key="3">
    <source>
        <dbReference type="ARBA" id="ARBA00022777"/>
    </source>
</evidence>
<dbReference type="CDD" id="cd22979">
    <property type="entry name" value="DD_AK8"/>
    <property type="match status" value="1"/>
</dbReference>
<gene>
    <name evidence="4" type="ORF">ACAOBT_LOCUS5225</name>
</gene>
<accession>A0A9P0K3F2</accession>
<name>A0A9P0K3F2_ACAOB</name>
<dbReference type="GO" id="GO:0019205">
    <property type="term" value="F:nucleobase-containing compound kinase activity"/>
    <property type="evidence" value="ECO:0007669"/>
    <property type="project" value="InterPro"/>
</dbReference>
<dbReference type="SUPFAM" id="SSF52540">
    <property type="entry name" value="P-loop containing nucleoside triphosphate hydrolases"/>
    <property type="match status" value="1"/>
</dbReference>
<reference evidence="4" key="1">
    <citation type="submission" date="2022-03" db="EMBL/GenBank/DDBJ databases">
        <authorList>
            <person name="Sayadi A."/>
        </authorList>
    </citation>
    <scope>NUCLEOTIDE SEQUENCE</scope>
</reference>
<dbReference type="GO" id="GO:0005524">
    <property type="term" value="F:ATP binding"/>
    <property type="evidence" value="ECO:0007669"/>
    <property type="project" value="InterPro"/>
</dbReference>
<organism evidence="4 5">
    <name type="scientific">Acanthoscelides obtectus</name>
    <name type="common">Bean weevil</name>
    <name type="synonym">Bruchus obtectus</name>
    <dbReference type="NCBI Taxonomy" id="200917"/>
    <lineage>
        <taxon>Eukaryota</taxon>
        <taxon>Metazoa</taxon>
        <taxon>Ecdysozoa</taxon>
        <taxon>Arthropoda</taxon>
        <taxon>Hexapoda</taxon>
        <taxon>Insecta</taxon>
        <taxon>Pterygota</taxon>
        <taxon>Neoptera</taxon>
        <taxon>Endopterygota</taxon>
        <taxon>Coleoptera</taxon>
        <taxon>Polyphaga</taxon>
        <taxon>Cucujiformia</taxon>
        <taxon>Chrysomeloidea</taxon>
        <taxon>Chrysomelidae</taxon>
        <taxon>Bruchinae</taxon>
        <taxon>Bruchini</taxon>
        <taxon>Acanthoscelides</taxon>
    </lineage>
</organism>
<evidence type="ECO:0000256" key="2">
    <source>
        <dbReference type="ARBA" id="ARBA00022741"/>
    </source>
</evidence>